<reference evidence="1 2" key="1">
    <citation type="journal article" date="2019" name="Int. J. Syst. Evol. Microbiol.">
        <title>The Global Catalogue of Microorganisms (GCM) 10K type strain sequencing project: providing services to taxonomists for standard genome sequencing and annotation.</title>
        <authorList>
            <consortium name="The Broad Institute Genomics Platform"/>
            <consortium name="The Broad Institute Genome Sequencing Center for Infectious Disease"/>
            <person name="Wu L."/>
            <person name="Ma J."/>
        </authorList>
    </citation>
    <scope>NUCLEOTIDE SEQUENCE [LARGE SCALE GENOMIC DNA]</scope>
    <source>
        <strain evidence="1 2">JCM 16009</strain>
    </source>
</reference>
<evidence type="ECO:0000313" key="1">
    <source>
        <dbReference type="EMBL" id="GAA1862519.1"/>
    </source>
</evidence>
<accession>A0ABN2NC50</accession>
<sequence length="120" mass="12408">MSKDDGGRITISGGTFAGSAIGIGKVTVNNGDVQQVTVDDLRSALAGGRQKLLDAAPDETSRARVATAVEELQEELEVPEPDGDVVRGGWKRVLRLLDGGAKAAESIATITELVSSLFGS</sequence>
<proteinExistence type="predicted"/>
<dbReference type="Proteomes" id="UP001500449">
    <property type="component" value="Unassembled WGS sequence"/>
</dbReference>
<dbReference type="EMBL" id="BAAAQK010000018">
    <property type="protein sequence ID" value="GAA1862519.1"/>
    <property type="molecule type" value="Genomic_DNA"/>
</dbReference>
<name>A0ABN2NC50_9PSEU</name>
<organism evidence="1 2">
    <name type="scientific">Pseudonocardia ailaonensis</name>
    <dbReference type="NCBI Taxonomy" id="367279"/>
    <lineage>
        <taxon>Bacteria</taxon>
        <taxon>Bacillati</taxon>
        <taxon>Actinomycetota</taxon>
        <taxon>Actinomycetes</taxon>
        <taxon>Pseudonocardiales</taxon>
        <taxon>Pseudonocardiaceae</taxon>
        <taxon>Pseudonocardia</taxon>
    </lineage>
</organism>
<keyword evidence="2" id="KW-1185">Reference proteome</keyword>
<gene>
    <name evidence="1" type="ORF">GCM10009836_48520</name>
</gene>
<comment type="caution">
    <text evidence="1">The sequence shown here is derived from an EMBL/GenBank/DDBJ whole genome shotgun (WGS) entry which is preliminary data.</text>
</comment>
<dbReference type="RefSeq" id="WP_344421333.1">
    <property type="nucleotide sequence ID" value="NZ_BAAAQK010000018.1"/>
</dbReference>
<protein>
    <submittedName>
        <fullName evidence="1">Uncharacterized protein</fullName>
    </submittedName>
</protein>
<evidence type="ECO:0000313" key="2">
    <source>
        <dbReference type="Proteomes" id="UP001500449"/>
    </source>
</evidence>